<dbReference type="Proteomes" id="UP000184315">
    <property type="component" value="Unassembled WGS sequence"/>
</dbReference>
<dbReference type="STRING" id="671072.PL9214490196"/>
<dbReference type="PANTHER" id="PTHR23028">
    <property type="entry name" value="ACETYLTRANSFERASE"/>
    <property type="match status" value="1"/>
</dbReference>
<name>A0A1J1LM13_9CYAN</name>
<feature type="transmembrane region" description="Helical" evidence="1">
    <location>
        <begin position="263"/>
        <end position="286"/>
    </location>
</feature>
<keyword evidence="4" id="KW-1185">Reference proteome</keyword>
<feature type="transmembrane region" description="Helical" evidence="1">
    <location>
        <begin position="118"/>
        <end position="141"/>
    </location>
</feature>
<proteinExistence type="predicted"/>
<dbReference type="AlphaFoldDB" id="A0A1J1LM13"/>
<dbReference type="GO" id="GO:0000271">
    <property type="term" value="P:polysaccharide biosynthetic process"/>
    <property type="evidence" value="ECO:0007669"/>
    <property type="project" value="TreeGrafter"/>
</dbReference>
<gene>
    <name evidence="3" type="ORF">PL9214490196</name>
</gene>
<evidence type="ECO:0000259" key="2">
    <source>
        <dbReference type="Pfam" id="PF01757"/>
    </source>
</evidence>
<dbReference type="EMBL" id="CZDF01000154">
    <property type="protein sequence ID" value="CUR32649.1"/>
    <property type="molecule type" value="Genomic_DNA"/>
</dbReference>
<feature type="transmembrane region" description="Helical" evidence="1">
    <location>
        <begin position="220"/>
        <end position="242"/>
    </location>
</feature>
<feature type="transmembrane region" description="Helical" evidence="1">
    <location>
        <begin position="292"/>
        <end position="313"/>
    </location>
</feature>
<dbReference type="PANTHER" id="PTHR23028:SF53">
    <property type="entry name" value="ACYL_TRANSF_3 DOMAIN-CONTAINING PROTEIN"/>
    <property type="match status" value="1"/>
</dbReference>
<sequence length="407" mass="47641">MGILRLYLALCVVAAHVSLDINPNGLENQSHLVFPWVMLDGAEAVEIFFMISGFYMAMILPKYSNVVEFYWSRFLRIFIPYWLIGSLIITVSLIFGIVWGEWLELEPFVNFSFSDNSIVNVLLISFATFSNLIILFQNWFIVLNYDLPSSFGISPNIFETQYPLVEYLLDPVAWSMAIELIFYFLAPRIVKFSNKKLFLYLLFSLTIRILFYQYMGFNNWLHHFFLFAFSLFALGIFSFRLYSSWLIKLKNFLPENLQISNQYYILYFGFVWFILWLINLGILQIGKLTNMNYAYLISHLGWMIIIPLLFHLTLNNSIDRYIGNLSYPIYLTHTISIYIGLIIVSHFKISILWLGTISILLSLLASVIIIHVLINPLEKHRYTLANILSQKKQSVSLYLLSLFTVKY</sequence>
<dbReference type="RefSeq" id="WP_139295053.1">
    <property type="nucleotide sequence ID" value="NZ_LN889801.1"/>
</dbReference>
<feature type="transmembrane region" description="Helical" evidence="1">
    <location>
        <begin position="351"/>
        <end position="374"/>
    </location>
</feature>
<organism evidence="3 4">
    <name type="scientific">Planktothrix tepida PCC 9214</name>
    <dbReference type="NCBI Taxonomy" id="671072"/>
    <lineage>
        <taxon>Bacteria</taxon>
        <taxon>Bacillati</taxon>
        <taxon>Cyanobacteriota</taxon>
        <taxon>Cyanophyceae</taxon>
        <taxon>Oscillatoriophycideae</taxon>
        <taxon>Oscillatoriales</taxon>
        <taxon>Microcoleaceae</taxon>
        <taxon>Planktothrix</taxon>
    </lineage>
</organism>
<dbReference type="GO" id="GO:0016020">
    <property type="term" value="C:membrane"/>
    <property type="evidence" value="ECO:0007669"/>
    <property type="project" value="TreeGrafter"/>
</dbReference>
<evidence type="ECO:0000256" key="1">
    <source>
        <dbReference type="SAM" id="Phobius"/>
    </source>
</evidence>
<dbReference type="OrthoDB" id="572802at2"/>
<protein>
    <recommendedName>
        <fullName evidence="2">Acyltransferase 3 domain-containing protein</fullName>
    </recommendedName>
</protein>
<reference evidence="4" key="1">
    <citation type="submission" date="2015-10" db="EMBL/GenBank/DDBJ databases">
        <authorList>
            <person name="Regsiter A."/>
            <person name="william w."/>
        </authorList>
    </citation>
    <scope>NUCLEOTIDE SEQUENCE [LARGE SCALE GENOMIC DNA]</scope>
</reference>
<evidence type="ECO:0000313" key="3">
    <source>
        <dbReference type="EMBL" id="CUR32649.1"/>
    </source>
</evidence>
<evidence type="ECO:0000313" key="4">
    <source>
        <dbReference type="Proteomes" id="UP000184315"/>
    </source>
</evidence>
<dbReference type="InterPro" id="IPR002656">
    <property type="entry name" value="Acyl_transf_3_dom"/>
</dbReference>
<keyword evidence="1" id="KW-0472">Membrane</keyword>
<feature type="domain" description="Acyltransferase 3" evidence="2">
    <location>
        <begin position="3"/>
        <end position="370"/>
    </location>
</feature>
<keyword evidence="1" id="KW-1133">Transmembrane helix</keyword>
<keyword evidence="1" id="KW-0812">Transmembrane</keyword>
<dbReference type="GO" id="GO:0016747">
    <property type="term" value="F:acyltransferase activity, transferring groups other than amino-acyl groups"/>
    <property type="evidence" value="ECO:0007669"/>
    <property type="project" value="InterPro"/>
</dbReference>
<feature type="transmembrane region" description="Helical" evidence="1">
    <location>
        <begin position="197"/>
        <end position="214"/>
    </location>
</feature>
<feature type="transmembrane region" description="Helical" evidence="1">
    <location>
        <begin position="78"/>
        <end position="98"/>
    </location>
</feature>
<accession>A0A1J1LM13</accession>
<feature type="transmembrane region" description="Helical" evidence="1">
    <location>
        <begin position="325"/>
        <end position="345"/>
    </location>
</feature>
<dbReference type="InterPro" id="IPR050879">
    <property type="entry name" value="Acyltransferase_3"/>
</dbReference>
<dbReference type="Pfam" id="PF01757">
    <property type="entry name" value="Acyl_transf_3"/>
    <property type="match status" value="1"/>
</dbReference>